<accession>A0A2U2N059</accession>
<gene>
    <name evidence="2" type="ORF">DEM34_12430</name>
</gene>
<dbReference type="Proteomes" id="UP000245474">
    <property type="component" value="Unassembled WGS sequence"/>
</dbReference>
<dbReference type="InterPro" id="IPR036761">
    <property type="entry name" value="TTHA0802/YceI-like_sf"/>
</dbReference>
<dbReference type="Gene3D" id="2.40.128.110">
    <property type="entry name" value="Lipid/polyisoprenoid-binding, YceI-like"/>
    <property type="match status" value="1"/>
</dbReference>
<name>A0A2U2N059_9GAMM</name>
<dbReference type="EMBL" id="QFFI01000019">
    <property type="protein sequence ID" value="PWG62423.1"/>
    <property type="molecule type" value="Genomic_DNA"/>
</dbReference>
<feature type="chain" id="PRO_5015459029" description="Lipid/polyisoprenoid-binding YceI-like domain-containing protein" evidence="1">
    <location>
        <begin position="27"/>
        <end position="247"/>
    </location>
</feature>
<evidence type="ECO:0008006" key="4">
    <source>
        <dbReference type="Google" id="ProtNLM"/>
    </source>
</evidence>
<dbReference type="OrthoDB" id="273832at2"/>
<comment type="caution">
    <text evidence="2">The sequence shown here is derived from an EMBL/GenBank/DDBJ whole genome shotgun (WGS) entry which is preliminary data.</text>
</comment>
<proteinExistence type="predicted"/>
<dbReference type="RefSeq" id="WP_109679139.1">
    <property type="nucleotide sequence ID" value="NZ_CP086615.1"/>
</dbReference>
<dbReference type="AlphaFoldDB" id="A0A2U2N059"/>
<dbReference type="SUPFAM" id="SSF101874">
    <property type="entry name" value="YceI-like"/>
    <property type="match status" value="1"/>
</dbReference>
<reference evidence="2 3" key="1">
    <citation type="submission" date="2018-05" db="EMBL/GenBank/DDBJ databases">
        <title>Spiribacter halobius sp. nov., a moderately halophilic bacterium isolated from marine solar saltern.</title>
        <authorList>
            <person name="Zheng W.-S."/>
            <person name="Lu D.-C."/>
            <person name="Du Z.-J."/>
        </authorList>
    </citation>
    <scope>NUCLEOTIDE SEQUENCE [LARGE SCALE GENOMIC DNA]</scope>
    <source>
        <strain evidence="2 3">E85</strain>
    </source>
</reference>
<evidence type="ECO:0000313" key="2">
    <source>
        <dbReference type="EMBL" id="PWG62423.1"/>
    </source>
</evidence>
<sequence length="247" mass="26017">MITANSQARTRAWRQLVALAATVLLAACGTTGSVPSDPEAQDTGAFPWDAYQAADGETIWRLDDEASRLWIFVGRAGPMAALGHDHVVAAGGLEGALRVGQDDWQATRGELHLPVARLAVDPAGVRDGLIPGLGPAPSAEAIAATRENLLGPGLLDAESHPRIIVHVRDLAGTPSRPLATLEIMVRGAGHALEVPVRLRREGDVLTVSGLAAIPHGDLGLEPFTALGGALRVAETLVVDFRLRFRRD</sequence>
<feature type="signal peptide" evidence="1">
    <location>
        <begin position="1"/>
        <end position="26"/>
    </location>
</feature>
<protein>
    <recommendedName>
        <fullName evidence="4">Lipid/polyisoprenoid-binding YceI-like domain-containing protein</fullName>
    </recommendedName>
</protein>
<organism evidence="2 3">
    <name type="scientific">Sediminicurvatus halobius</name>
    <dbReference type="NCBI Taxonomy" id="2182432"/>
    <lineage>
        <taxon>Bacteria</taxon>
        <taxon>Pseudomonadati</taxon>
        <taxon>Pseudomonadota</taxon>
        <taxon>Gammaproteobacteria</taxon>
        <taxon>Chromatiales</taxon>
        <taxon>Ectothiorhodospiraceae</taxon>
        <taxon>Sediminicurvatus</taxon>
    </lineage>
</organism>
<keyword evidence="1" id="KW-0732">Signal</keyword>
<evidence type="ECO:0000313" key="3">
    <source>
        <dbReference type="Proteomes" id="UP000245474"/>
    </source>
</evidence>
<keyword evidence="3" id="KW-1185">Reference proteome</keyword>
<evidence type="ECO:0000256" key="1">
    <source>
        <dbReference type="SAM" id="SignalP"/>
    </source>
</evidence>